<evidence type="ECO:0000256" key="9">
    <source>
        <dbReference type="ARBA" id="ARBA00023679"/>
    </source>
</evidence>
<evidence type="ECO:0000256" key="1">
    <source>
        <dbReference type="ARBA" id="ARBA00001946"/>
    </source>
</evidence>
<dbReference type="PROSITE" id="PS51462">
    <property type="entry name" value="NUDIX"/>
    <property type="match status" value="1"/>
</dbReference>
<evidence type="ECO:0000313" key="11">
    <source>
        <dbReference type="EMBL" id="TCU53843.1"/>
    </source>
</evidence>
<dbReference type="InterPro" id="IPR020084">
    <property type="entry name" value="NUDIX_hydrolase_CS"/>
</dbReference>
<name>A0A4R3SYB0_9FIRM</name>
<keyword evidence="6" id="KW-0378">Hydrolase</keyword>
<feature type="domain" description="Nudix hydrolase" evidence="10">
    <location>
        <begin position="35"/>
        <end position="160"/>
    </location>
</feature>
<evidence type="ECO:0000259" key="10">
    <source>
        <dbReference type="PROSITE" id="PS51462"/>
    </source>
</evidence>
<evidence type="ECO:0000256" key="3">
    <source>
        <dbReference type="ARBA" id="ARBA00009595"/>
    </source>
</evidence>
<evidence type="ECO:0000256" key="6">
    <source>
        <dbReference type="ARBA" id="ARBA00022801"/>
    </source>
</evidence>
<sequence>MKFCSACGNALIMKKHEHEGCIPYCTTCQKYIFPQFNTAVSLVALSPDEKQILLIQQYGKQRNVLVAGYVNQKESVEDAVCREMQEEIGRRVVAYRYLKSEYFEKTNTLMLSFAVLLDSTSLADVSDWEIDEAKWYSFDEALKAIAPASLAQRFLLNFIHCYEKEAKGNFFK</sequence>
<dbReference type="PROSITE" id="PS00893">
    <property type="entry name" value="NUDIX_BOX"/>
    <property type="match status" value="1"/>
</dbReference>
<evidence type="ECO:0000256" key="7">
    <source>
        <dbReference type="ARBA" id="ARBA00022842"/>
    </source>
</evidence>
<evidence type="ECO:0000256" key="8">
    <source>
        <dbReference type="ARBA" id="ARBA00023027"/>
    </source>
</evidence>
<evidence type="ECO:0000256" key="4">
    <source>
        <dbReference type="ARBA" id="ARBA00012381"/>
    </source>
</evidence>
<dbReference type="PANTHER" id="PTHR42904:SF6">
    <property type="entry name" value="NAD-CAPPED RNA HYDROLASE NUDT12"/>
    <property type="match status" value="1"/>
</dbReference>
<evidence type="ECO:0000256" key="2">
    <source>
        <dbReference type="ARBA" id="ARBA00001947"/>
    </source>
</evidence>
<dbReference type="GO" id="GO:0005829">
    <property type="term" value="C:cytosol"/>
    <property type="evidence" value="ECO:0007669"/>
    <property type="project" value="TreeGrafter"/>
</dbReference>
<dbReference type="GO" id="GO:0035529">
    <property type="term" value="F:NADH pyrophosphatase activity"/>
    <property type="evidence" value="ECO:0007669"/>
    <property type="project" value="TreeGrafter"/>
</dbReference>
<dbReference type="RefSeq" id="WP_132225590.1">
    <property type="nucleotide sequence ID" value="NZ_JANKBG010000024.1"/>
</dbReference>
<dbReference type="GO" id="GO:0006742">
    <property type="term" value="P:NADP+ catabolic process"/>
    <property type="evidence" value="ECO:0007669"/>
    <property type="project" value="TreeGrafter"/>
</dbReference>
<dbReference type="PANTHER" id="PTHR42904">
    <property type="entry name" value="NUDIX HYDROLASE, NUDC SUBFAMILY"/>
    <property type="match status" value="1"/>
</dbReference>
<protein>
    <recommendedName>
        <fullName evidence="4">NAD(+) diphosphatase</fullName>
        <ecNumber evidence="4">3.6.1.22</ecNumber>
    </recommendedName>
</protein>
<keyword evidence="7" id="KW-0460">Magnesium</keyword>
<dbReference type="CDD" id="cd03429">
    <property type="entry name" value="NUDIX_NADH_pyrophosphatase_Nudt13"/>
    <property type="match status" value="1"/>
</dbReference>
<accession>A0A4R3SYB0</accession>
<gene>
    <name evidence="11" type="ORF">EDD61_1258</name>
</gene>
<keyword evidence="12" id="KW-1185">Reference proteome</keyword>
<dbReference type="GO" id="GO:0019677">
    <property type="term" value="P:NAD+ catabolic process"/>
    <property type="evidence" value="ECO:0007669"/>
    <property type="project" value="TreeGrafter"/>
</dbReference>
<comment type="cofactor">
    <cofactor evidence="2">
        <name>Zn(2+)</name>
        <dbReference type="ChEBI" id="CHEBI:29105"/>
    </cofactor>
</comment>
<dbReference type="GO" id="GO:0046872">
    <property type="term" value="F:metal ion binding"/>
    <property type="evidence" value="ECO:0007669"/>
    <property type="project" value="UniProtKB-KW"/>
</dbReference>
<comment type="cofactor">
    <cofactor evidence="1">
        <name>Mg(2+)</name>
        <dbReference type="ChEBI" id="CHEBI:18420"/>
    </cofactor>
</comment>
<evidence type="ECO:0000256" key="5">
    <source>
        <dbReference type="ARBA" id="ARBA00022723"/>
    </source>
</evidence>
<keyword evidence="5" id="KW-0479">Metal-binding</keyword>
<dbReference type="AlphaFoldDB" id="A0A4R3SYB0"/>
<dbReference type="InterPro" id="IPR000086">
    <property type="entry name" value="NUDIX_hydrolase_dom"/>
</dbReference>
<dbReference type="InterPro" id="IPR050241">
    <property type="entry name" value="NAD-cap_RNA_hydrolase_NudC"/>
</dbReference>
<proteinExistence type="inferred from homology"/>
<evidence type="ECO:0000313" key="12">
    <source>
        <dbReference type="Proteomes" id="UP000295773"/>
    </source>
</evidence>
<dbReference type="SUPFAM" id="SSF55811">
    <property type="entry name" value="Nudix"/>
    <property type="match status" value="1"/>
</dbReference>
<dbReference type="Gene3D" id="3.90.79.10">
    <property type="entry name" value="Nucleoside Triphosphate Pyrophosphohydrolase"/>
    <property type="match status" value="1"/>
</dbReference>
<dbReference type="EMBL" id="SMBP01000025">
    <property type="protein sequence ID" value="TCU53843.1"/>
    <property type="molecule type" value="Genomic_DNA"/>
</dbReference>
<dbReference type="EC" id="3.6.1.22" evidence="4"/>
<dbReference type="InterPro" id="IPR049734">
    <property type="entry name" value="NudC-like_C"/>
</dbReference>
<comment type="catalytic activity">
    <reaction evidence="9">
        <text>a 5'-end NAD(+)-phospho-ribonucleoside in mRNA + H2O = a 5'-end phospho-adenosine-phospho-ribonucleoside in mRNA + beta-nicotinamide D-ribonucleotide + 2 H(+)</text>
        <dbReference type="Rhea" id="RHEA:60876"/>
        <dbReference type="Rhea" id="RHEA-COMP:15698"/>
        <dbReference type="Rhea" id="RHEA-COMP:15719"/>
        <dbReference type="ChEBI" id="CHEBI:14649"/>
        <dbReference type="ChEBI" id="CHEBI:15377"/>
        <dbReference type="ChEBI" id="CHEBI:15378"/>
        <dbReference type="ChEBI" id="CHEBI:144029"/>
        <dbReference type="ChEBI" id="CHEBI:144051"/>
    </reaction>
    <physiologicalReaction direction="left-to-right" evidence="9">
        <dbReference type="Rhea" id="RHEA:60877"/>
    </physiologicalReaction>
</comment>
<keyword evidence="8" id="KW-0520">NAD</keyword>
<comment type="similarity">
    <text evidence="3">Belongs to the Nudix hydrolase family. NudC subfamily.</text>
</comment>
<reference evidence="11 12" key="1">
    <citation type="submission" date="2019-03" db="EMBL/GenBank/DDBJ databases">
        <title>Genomic Encyclopedia of Type Strains, Phase IV (KMG-IV): sequencing the most valuable type-strain genomes for metagenomic binning, comparative biology and taxonomic classification.</title>
        <authorList>
            <person name="Goeker M."/>
        </authorList>
    </citation>
    <scope>NUCLEOTIDE SEQUENCE [LARGE SCALE GENOMIC DNA]</scope>
    <source>
        <strain evidence="11 12">DSM 29481</strain>
    </source>
</reference>
<organism evidence="11 12">
    <name type="scientific">Longicatena caecimuris</name>
    <dbReference type="NCBI Taxonomy" id="1796635"/>
    <lineage>
        <taxon>Bacteria</taxon>
        <taxon>Bacillati</taxon>
        <taxon>Bacillota</taxon>
        <taxon>Erysipelotrichia</taxon>
        <taxon>Erysipelotrichales</taxon>
        <taxon>Erysipelotrichaceae</taxon>
        <taxon>Longicatena</taxon>
    </lineage>
</organism>
<dbReference type="Proteomes" id="UP000295773">
    <property type="component" value="Unassembled WGS sequence"/>
</dbReference>
<dbReference type="Pfam" id="PF00293">
    <property type="entry name" value="NUDIX"/>
    <property type="match status" value="1"/>
</dbReference>
<comment type="caution">
    <text evidence="11">The sequence shown here is derived from an EMBL/GenBank/DDBJ whole genome shotgun (WGS) entry which is preliminary data.</text>
</comment>
<dbReference type="InterPro" id="IPR015797">
    <property type="entry name" value="NUDIX_hydrolase-like_dom_sf"/>
</dbReference>